<name>A0A1S3I431_LINAN</name>
<dbReference type="Proteomes" id="UP000085678">
    <property type="component" value="Unplaced"/>
</dbReference>
<proteinExistence type="predicted"/>
<organism evidence="1 2">
    <name type="scientific">Lingula anatina</name>
    <name type="common">Brachiopod</name>
    <name type="synonym">Lingula unguis</name>
    <dbReference type="NCBI Taxonomy" id="7574"/>
    <lineage>
        <taxon>Eukaryota</taxon>
        <taxon>Metazoa</taxon>
        <taxon>Spiralia</taxon>
        <taxon>Lophotrochozoa</taxon>
        <taxon>Brachiopoda</taxon>
        <taxon>Linguliformea</taxon>
        <taxon>Lingulata</taxon>
        <taxon>Lingulida</taxon>
        <taxon>Linguloidea</taxon>
        <taxon>Lingulidae</taxon>
        <taxon>Lingula</taxon>
    </lineage>
</organism>
<evidence type="ECO:0000313" key="2">
    <source>
        <dbReference type="RefSeq" id="XP_013393025.1"/>
    </source>
</evidence>
<accession>A0A1S3I431</accession>
<sequence>MKNSLEKWKKKRRKIVVKVMRNRRVISPVLQNVLMAPRHLHLPGFKEVEYLAVSLLQLADDTVRHIILAPLRKQIRIAALALHDPDKSYSQFTKKYTSKWGYTLFGRCLGPESPLSSTAQKTKFG</sequence>
<dbReference type="AlphaFoldDB" id="A0A1S3I431"/>
<protein>
    <submittedName>
        <fullName evidence="2">Uncharacterized protein LOC106160812 isoform X2</fullName>
    </submittedName>
</protein>
<evidence type="ECO:0000313" key="1">
    <source>
        <dbReference type="Proteomes" id="UP000085678"/>
    </source>
</evidence>
<dbReference type="OrthoDB" id="10072098at2759"/>
<gene>
    <name evidence="2" type="primary">LOC106160812</name>
</gene>
<dbReference type="PANTHER" id="PTHR47773:SF1">
    <property type="entry name" value="C2H2-TYPE DOMAIN-CONTAINING PROTEIN"/>
    <property type="match status" value="1"/>
</dbReference>
<reference evidence="2" key="1">
    <citation type="submission" date="2025-08" db="UniProtKB">
        <authorList>
            <consortium name="RefSeq"/>
        </authorList>
    </citation>
    <scope>IDENTIFICATION</scope>
    <source>
        <tissue evidence="2">Gonads</tissue>
    </source>
</reference>
<dbReference type="RefSeq" id="XP_013393025.1">
    <property type="nucleotide sequence ID" value="XM_013537571.1"/>
</dbReference>
<dbReference type="PANTHER" id="PTHR47773">
    <property type="entry name" value="SI:DKEY-9I5.2-RELATED"/>
    <property type="match status" value="1"/>
</dbReference>
<dbReference type="GeneID" id="106160812"/>
<keyword evidence="1" id="KW-1185">Reference proteome</keyword>